<dbReference type="STRING" id="1612.ABB44_10610"/>
<evidence type="ECO:0000313" key="2">
    <source>
        <dbReference type="Proteomes" id="UP000295257"/>
    </source>
</evidence>
<sequence>MNNEIKFIISELEVIYGFYQDNFSLKRIKSYILSMPEGAKIVKVEAGNVPMYDHNVTLPIAKFNDDSDSIGLLQVTHTMINNRGVDVIANDANRVTQLVNRLIDLIAPTK</sequence>
<reference evidence="1 2" key="1">
    <citation type="journal article" date="2019" name="Appl. Microbiol. Biotechnol.">
        <title>Uncovering carbohydrate metabolism through a genotype-phenotype association study of 56 lactic acid bacteria genomes.</title>
        <authorList>
            <person name="Buron-Moles G."/>
            <person name="Chailyan A."/>
            <person name="Dolejs I."/>
            <person name="Forster J."/>
            <person name="Miks M.H."/>
        </authorList>
    </citation>
    <scope>NUCLEOTIDE SEQUENCE [LARGE SCALE GENOMIC DNA]</scope>
    <source>
        <strain evidence="1 2">ATCC 29644</strain>
    </source>
</reference>
<gene>
    <name evidence="1" type="ORF">C5L30_001037</name>
</gene>
<organism evidence="1 2">
    <name type="scientific">Companilactobacillus farciminis</name>
    <dbReference type="NCBI Taxonomy" id="1612"/>
    <lineage>
        <taxon>Bacteria</taxon>
        <taxon>Bacillati</taxon>
        <taxon>Bacillota</taxon>
        <taxon>Bacilli</taxon>
        <taxon>Lactobacillales</taxon>
        <taxon>Lactobacillaceae</taxon>
        <taxon>Companilactobacillus</taxon>
    </lineage>
</organism>
<dbReference type="Proteomes" id="UP000295257">
    <property type="component" value="Unassembled WGS sequence"/>
</dbReference>
<keyword evidence="2" id="KW-1185">Reference proteome</keyword>
<dbReference type="AlphaFoldDB" id="A0A4V3A328"/>
<proteinExistence type="predicted"/>
<protein>
    <submittedName>
        <fullName evidence="1">Uncharacterized protein</fullName>
    </submittedName>
</protein>
<name>A0A4V3A328_9LACO</name>
<accession>A0A4V3A328</accession>
<comment type="caution">
    <text evidence="1">The sequence shown here is derived from an EMBL/GenBank/DDBJ whole genome shotgun (WGS) entry which is preliminary data.</text>
</comment>
<dbReference type="OrthoDB" id="2295872at2"/>
<dbReference type="EMBL" id="PUFN01000017">
    <property type="protein sequence ID" value="TDG72226.1"/>
    <property type="molecule type" value="Genomic_DNA"/>
</dbReference>
<evidence type="ECO:0000313" key="1">
    <source>
        <dbReference type="EMBL" id="TDG72226.1"/>
    </source>
</evidence>
<dbReference type="RefSeq" id="WP_010019974.1">
    <property type="nucleotide sequence ID" value="NZ_CAJJMR010000032.1"/>
</dbReference>